<dbReference type="GO" id="GO:0005737">
    <property type="term" value="C:cytoplasm"/>
    <property type="evidence" value="ECO:0007669"/>
    <property type="project" value="TreeGrafter"/>
</dbReference>
<dbReference type="SMART" id="SM00119">
    <property type="entry name" value="HECTc"/>
    <property type="match status" value="1"/>
</dbReference>
<dbReference type="Proteomes" id="UP000835052">
    <property type="component" value="Unassembled WGS sequence"/>
</dbReference>
<evidence type="ECO:0000259" key="9">
    <source>
        <dbReference type="PROSITE" id="PS50237"/>
    </source>
</evidence>
<comment type="caution">
    <text evidence="10">The sequence shown here is derived from an EMBL/GenBank/DDBJ whole genome shotgun (WGS) entry which is preliminary data.</text>
</comment>
<sequence>MLTLRRCEEDVDEPTTSAAGIAVSADSVYLFATKKQVVKVWWKVEEETSMLDWIGLFNCGVEQKNCKLKSVYVTSDDQDVLLPIPTDQPLSIPLPSHNLHVRLPNSAFRHLFSIHQLEDAVVLRSVDNPTANYQLDLHFSVVPDLEDAANAMKASTSAAAAIASSSKSNPSDVNQNPLPTGWQSCLDTKGRRFYVNHATKTTSWTAPTMTSPEPRASRPRISKNSALITPRRTTAYNDESDVANFIRRHDFVSLLHENTDALAVYNSSSLVRHAVHHVRQNLESPSKFENNPTFVGFINGFADESEPLPAGWTLLSTTPNVYVNHSTKRTTFFDPRVRVLHSQLPRRGFSAPPRHSQSTAKGERAQLLNKLEEIAQVADRKLPLIATRVRKKLRLVQRFGEIALASLANDLDLSLAISLLDVDDDDVARKQDATLNLFYAELQRARFGRGPGKLNWKFSRDSLLRDAFHQILAADVFSLRRSRLAISFDDENALDYGGPSREFFYLLSRELFDPKGGLFEYTESEYSLQLASRIDAPNKKRLELCGRLLALALIHRCFIDVFFTAPFYKMLLQQQIEIDDFALVDQAFHRSMLWILANPVEDLDMYFVADDHSEGASFEKELVEGGAELRVTEENKDEFVRLMCKWKAGKGVEESSTVLLSAFYQVIDKSIVGILSVDQLRVALSGNMELDLVDWRSNTSYKGGYFDGHVVIKWFWETVEQLSNAERLRLLLFVTGSSSVPFEGFAALRGTNGANKFCIERWGDDDALPRAHTCFNRLQLPSYATRQTLRKKLSLAVADGISYSIE</sequence>
<evidence type="ECO:0000256" key="2">
    <source>
        <dbReference type="ARBA" id="ARBA00004906"/>
    </source>
</evidence>
<dbReference type="GO" id="GO:0061630">
    <property type="term" value="F:ubiquitin protein ligase activity"/>
    <property type="evidence" value="ECO:0007669"/>
    <property type="project" value="UniProtKB-EC"/>
</dbReference>
<dbReference type="InterPro" id="IPR036020">
    <property type="entry name" value="WW_dom_sf"/>
</dbReference>
<protein>
    <recommendedName>
        <fullName evidence="3">HECT-type E3 ubiquitin transferase</fullName>
        <ecNumber evidence="3">2.3.2.26</ecNumber>
    </recommendedName>
</protein>
<keyword evidence="4" id="KW-0808">Transferase</keyword>
<evidence type="ECO:0000256" key="6">
    <source>
        <dbReference type="ARBA" id="ARBA00022786"/>
    </source>
</evidence>
<keyword evidence="5" id="KW-0677">Repeat</keyword>
<dbReference type="Gene3D" id="3.30.2160.10">
    <property type="entry name" value="Hect, E3 ligase catalytic domain"/>
    <property type="match status" value="1"/>
</dbReference>
<accession>A0A8S1GYL9</accession>
<gene>
    <name evidence="10" type="ORF">CAUJ_LOCUS4468</name>
</gene>
<dbReference type="InterPro" id="IPR050409">
    <property type="entry name" value="E3_ubiq-protein_ligase"/>
</dbReference>
<evidence type="ECO:0000256" key="1">
    <source>
        <dbReference type="ARBA" id="ARBA00000885"/>
    </source>
</evidence>
<evidence type="ECO:0000256" key="3">
    <source>
        <dbReference type="ARBA" id="ARBA00012485"/>
    </source>
</evidence>
<dbReference type="CDD" id="cd00201">
    <property type="entry name" value="WW"/>
    <property type="match status" value="1"/>
</dbReference>
<dbReference type="InterPro" id="IPR035983">
    <property type="entry name" value="Hect_E3_ubiquitin_ligase"/>
</dbReference>
<dbReference type="CDD" id="cd00078">
    <property type="entry name" value="HECTc"/>
    <property type="match status" value="1"/>
</dbReference>
<dbReference type="Gene3D" id="3.30.2410.10">
    <property type="entry name" value="Hect, E3 ligase catalytic domain"/>
    <property type="match status" value="1"/>
</dbReference>
<name>A0A8S1GYL9_9PELO</name>
<dbReference type="Gene3D" id="2.60.40.2840">
    <property type="match status" value="1"/>
</dbReference>
<evidence type="ECO:0000256" key="4">
    <source>
        <dbReference type="ARBA" id="ARBA00022679"/>
    </source>
</evidence>
<comment type="pathway">
    <text evidence="2">Protein modification; protein ubiquitination.</text>
</comment>
<evidence type="ECO:0000259" key="8">
    <source>
        <dbReference type="PROSITE" id="PS50020"/>
    </source>
</evidence>
<dbReference type="FunFam" id="3.30.2410.10:FF:000001">
    <property type="entry name" value="E3 ubiquitin-protein ligase NEDD4-like"/>
    <property type="match status" value="1"/>
</dbReference>
<evidence type="ECO:0000313" key="11">
    <source>
        <dbReference type="Proteomes" id="UP000835052"/>
    </source>
</evidence>
<dbReference type="OrthoDB" id="5987976at2759"/>
<evidence type="ECO:0000313" key="10">
    <source>
        <dbReference type="EMBL" id="CAD6188549.1"/>
    </source>
</evidence>
<comment type="catalytic activity">
    <reaction evidence="1">
        <text>S-ubiquitinyl-[E2 ubiquitin-conjugating enzyme]-L-cysteine + [acceptor protein]-L-lysine = [E2 ubiquitin-conjugating enzyme]-L-cysteine + N(6)-ubiquitinyl-[acceptor protein]-L-lysine.</text>
        <dbReference type="EC" id="2.3.2.26"/>
    </reaction>
</comment>
<keyword evidence="11" id="KW-1185">Reference proteome</keyword>
<dbReference type="PROSITE" id="PS50020">
    <property type="entry name" value="WW_DOMAIN_2"/>
    <property type="match status" value="2"/>
</dbReference>
<proteinExistence type="predicted"/>
<dbReference type="EMBL" id="CAJGYM010000008">
    <property type="protein sequence ID" value="CAD6188549.1"/>
    <property type="molecule type" value="Genomic_DNA"/>
</dbReference>
<dbReference type="Pfam" id="PF00632">
    <property type="entry name" value="HECT"/>
    <property type="match status" value="1"/>
</dbReference>
<dbReference type="SMART" id="SM00456">
    <property type="entry name" value="WW"/>
    <property type="match status" value="2"/>
</dbReference>
<dbReference type="EC" id="2.3.2.26" evidence="3"/>
<dbReference type="PANTHER" id="PTHR11254:SF320">
    <property type="entry name" value="HECT-TYPE E3 UBIQUITIN TRANSFERASE"/>
    <property type="match status" value="1"/>
</dbReference>
<dbReference type="Gene3D" id="2.20.70.10">
    <property type="match status" value="2"/>
</dbReference>
<dbReference type="Pfam" id="PF00397">
    <property type="entry name" value="WW"/>
    <property type="match status" value="1"/>
</dbReference>
<dbReference type="GO" id="GO:0048814">
    <property type="term" value="P:regulation of dendrite morphogenesis"/>
    <property type="evidence" value="ECO:0007669"/>
    <property type="project" value="TreeGrafter"/>
</dbReference>
<dbReference type="PROSITE" id="PS50237">
    <property type="entry name" value="HECT"/>
    <property type="match status" value="1"/>
</dbReference>
<dbReference type="InterPro" id="IPR001202">
    <property type="entry name" value="WW_dom"/>
</dbReference>
<evidence type="ECO:0000256" key="5">
    <source>
        <dbReference type="ARBA" id="ARBA00022737"/>
    </source>
</evidence>
<feature type="active site" description="Glycyl thioester intermediate" evidence="7">
    <location>
        <position position="774"/>
    </location>
</feature>
<evidence type="ECO:0000256" key="7">
    <source>
        <dbReference type="PROSITE-ProRule" id="PRU00104"/>
    </source>
</evidence>
<dbReference type="InterPro" id="IPR000569">
    <property type="entry name" value="HECT_dom"/>
</dbReference>
<feature type="domain" description="HECT" evidence="9">
    <location>
        <begin position="475"/>
        <end position="806"/>
    </location>
</feature>
<feature type="domain" description="WW" evidence="8">
    <location>
        <begin position="176"/>
        <end position="209"/>
    </location>
</feature>
<dbReference type="Pfam" id="PF18436">
    <property type="entry name" value="HECW1_helix"/>
    <property type="match status" value="1"/>
</dbReference>
<dbReference type="AlphaFoldDB" id="A0A8S1GYL9"/>
<dbReference type="GO" id="GO:0016567">
    <property type="term" value="P:protein ubiquitination"/>
    <property type="evidence" value="ECO:0007669"/>
    <property type="project" value="TreeGrafter"/>
</dbReference>
<dbReference type="InterPro" id="IPR040524">
    <property type="entry name" value="HECW1_helix"/>
</dbReference>
<feature type="domain" description="WW" evidence="8">
    <location>
        <begin position="306"/>
        <end position="337"/>
    </location>
</feature>
<dbReference type="GO" id="GO:0006511">
    <property type="term" value="P:ubiquitin-dependent protein catabolic process"/>
    <property type="evidence" value="ECO:0007669"/>
    <property type="project" value="TreeGrafter"/>
</dbReference>
<dbReference type="PANTHER" id="PTHR11254">
    <property type="entry name" value="HECT DOMAIN UBIQUITIN-PROTEIN LIGASE"/>
    <property type="match status" value="1"/>
</dbReference>
<organism evidence="10 11">
    <name type="scientific">Caenorhabditis auriculariae</name>
    <dbReference type="NCBI Taxonomy" id="2777116"/>
    <lineage>
        <taxon>Eukaryota</taxon>
        <taxon>Metazoa</taxon>
        <taxon>Ecdysozoa</taxon>
        <taxon>Nematoda</taxon>
        <taxon>Chromadorea</taxon>
        <taxon>Rhabditida</taxon>
        <taxon>Rhabditina</taxon>
        <taxon>Rhabditomorpha</taxon>
        <taxon>Rhabditoidea</taxon>
        <taxon>Rhabditidae</taxon>
        <taxon>Peloderinae</taxon>
        <taxon>Caenorhabditis</taxon>
    </lineage>
</organism>
<dbReference type="SUPFAM" id="SSF51045">
    <property type="entry name" value="WW domain"/>
    <property type="match status" value="2"/>
</dbReference>
<keyword evidence="6 7" id="KW-0833">Ubl conjugation pathway</keyword>
<reference evidence="10" key="1">
    <citation type="submission" date="2020-10" db="EMBL/GenBank/DDBJ databases">
        <authorList>
            <person name="Kikuchi T."/>
        </authorList>
    </citation>
    <scope>NUCLEOTIDE SEQUENCE</scope>
    <source>
        <strain evidence="10">NKZ352</strain>
    </source>
</reference>
<dbReference type="Gene3D" id="3.90.1750.10">
    <property type="entry name" value="Hect, E3 ligase catalytic domains"/>
    <property type="match status" value="1"/>
</dbReference>
<dbReference type="SUPFAM" id="SSF56204">
    <property type="entry name" value="Hect, E3 ligase catalytic domain"/>
    <property type="match status" value="1"/>
</dbReference>